<proteinExistence type="predicted"/>
<reference evidence="2 3" key="1">
    <citation type="submission" date="2016-10" db="EMBL/GenBank/DDBJ databases">
        <title>Pseudoalteromonas amylolytica sp. nov., isolated from the surface seawater.</title>
        <authorList>
            <person name="Wu Y.-H."/>
            <person name="Cheng H."/>
            <person name="Jin X.-B."/>
            <person name="Wang C.-S."/>
            <person name="Xu X.-W."/>
        </authorList>
    </citation>
    <scope>NUCLEOTIDE SEQUENCE [LARGE SCALE GENOMIC DNA]</scope>
    <source>
        <strain evidence="2 3">JCM 12483</strain>
    </source>
</reference>
<protein>
    <submittedName>
        <fullName evidence="2">Uncharacterized protein</fullName>
    </submittedName>
</protein>
<organism evidence="2 3">
    <name type="scientific">Pseudoalteromonas byunsanensis</name>
    <dbReference type="NCBI Taxonomy" id="327939"/>
    <lineage>
        <taxon>Bacteria</taxon>
        <taxon>Pseudomonadati</taxon>
        <taxon>Pseudomonadota</taxon>
        <taxon>Gammaproteobacteria</taxon>
        <taxon>Alteromonadales</taxon>
        <taxon>Pseudoalteromonadaceae</taxon>
        <taxon>Pseudoalteromonas</taxon>
    </lineage>
</organism>
<evidence type="ECO:0000313" key="3">
    <source>
        <dbReference type="Proteomes" id="UP000180253"/>
    </source>
</evidence>
<dbReference type="InterPro" id="IPR036610">
    <property type="entry name" value="PEBP-like_sf"/>
</dbReference>
<gene>
    <name evidence="2" type="ORF">BIW53_04370</name>
</gene>
<name>A0A1S1NAK4_9GAMM</name>
<keyword evidence="1" id="KW-1133">Transmembrane helix</keyword>
<dbReference type="STRING" id="327939.BIW53_04370"/>
<dbReference type="AlphaFoldDB" id="A0A1S1NAK4"/>
<evidence type="ECO:0000256" key="1">
    <source>
        <dbReference type="SAM" id="Phobius"/>
    </source>
</evidence>
<dbReference type="InterPro" id="IPR008914">
    <property type="entry name" value="PEBP"/>
</dbReference>
<dbReference type="Pfam" id="PF01161">
    <property type="entry name" value="PBP"/>
    <property type="match status" value="1"/>
</dbReference>
<dbReference type="RefSeq" id="WP_070990597.1">
    <property type="nucleotide sequence ID" value="NZ_CBCSHD010000001.1"/>
</dbReference>
<dbReference type="Gene3D" id="3.90.280.10">
    <property type="entry name" value="PEBP-like"/>
    <property type="match status" value="1"/>
</dbReference>
<comment type="caution">
    <text evidence="2">The sequence shown here is derived from an EMBL/GenBank/DDBJ whole genome shotgun (WGS) entry which is preliminary data.</text>
</comment>
<dbReference type="Proteomes" id="UP000180253">
    <property type="component" value="Unassembled WGS sequence"/>
</dbReference>
<keyword evidence="3" id="KW-1185">Reference proteome</keyword>
<feature type="transmembrane region" description="Helical" evidence="1">
    <location>
        <begin position="47"/>
        <end position="68"/>
    </location>
</feature>
<evidence type="ECO:0000313" key="2">
    <source>
        <dbReference type="EMBL" id="OHU96570.1"/>
    </source>
</evidence>
<sequence>MARTLVFKGDCNGQNFSPQLAWSHAPLGAKNFALNVYDPHAPTGCGWWHWQMVMVYIVANLQSLFYLLKSSFYQKSHL</sequence>
<dbReference type="OrthoDB" id="9797506at2"/>
<dbReference type="EMBL" id="MNAN01000026">
    <property type="protein sequence ID" value="OHU96570.1"/>
    <property type="molecule type" value="Genomic_DNA"/>
</dbReference>
<keyword evidence="1" id="KW-0472">Membrane</keyword>
<accession>A0A1S1NAK4</accession>
<dbReference type="SUPFAM" id="SSF49777">
    <property type="entry name" value="PEBP-like"/>
    <property type="match status" value="1"/>
</dbReference>
<keyword evidence="1" id="KW-0812">Transmembrane</keyword>